<protein>
    <submittedName>
        <fullName evidence="1">Antitoxin</fullName>
    </submittedName>
</protein>
<reference evidence="1 2" key="1">
    <citation type="submission" date="2018-12" db="EMBL/GenBank/DDBJ databases">
        <authorList>
            <person name="Yu L."/>
        </authorList>
    </citation>
    <scope>NUCLEOTIDE SEQUENCE [LARGE SCALE GENOMIC DNA]</scope>
    <source>
        <strain evidence="1 2">11S</strain>
    </source>
</reference>
<dbReference type="Proteomes" id="UP000267400">
    <property type="component" value="Unassembled WGS sequence"/>
</dbReference>
<accession>A0A3S0HSY9</accession>
<gene>
    <name evidence="1" type="ORF">EKG36_08620</name>
</gene>
<dbReference type="RefSeq" id="WP_126483101.1">
    <property type="nucleotide sequence ID" value="NZ_RXNS01000007.1"/>
</dbReference>
<dbReference type="AlphaFoldDB" id="A0A3S0HSY9"/>
<evidence type="ECO:0000313" key="1">
    <source>
        <dbReference type="EMBL" id="RTR04376.1"/>
    </source>
</evidence>
<proteinExistence type="predicted"/>
<comment type="caution">
    <text evidence="1">The sequence shown here is derived from an EMBL/GenBank/DDBJ whole genome shotgun (WGS) entry which is preliminary data.</text>
</comment>
<dbReference type="EMBL" id="RXNS01000007">
    <property type="protein sequence ID" value="RTR04376.1"/>
    <property type="molecule type" value="Genomic_DNA"/>
</dbReference>
<dbReference type="SUPFAM" id="SSF89447">
    <property type="entry name" value="AbrB/MazE/MraZ-like"/>
    <property type="match status" value="1"/>
</dbReference>
<dbReference type="OrthoDB" id="9795766at2"/>
<sequence>MLDQLHLRAGSQVEIVIDHGRLIVRPAKPQYSLEELLVQCDTTADMSADEREWLDAHPVARELL</sequence>
<organism evidence="1 2">
    <name type="scientific">Halomonas nitroreducens</name>
    <dbReference type="NCBI Taxonomy" id="447425"/>
    <lineage>
        <taxon>Bacteria</taxon>
        <taxon>Pseudomonadati</taxon>
        <taxon>Pseudomonadota</taxon>
        <taxon>Gammaproteobacteria</taxon>
        <taxon>Oceanospirillales</taxon>
        <taxon>Halomonadaceae</taxon>
        <taxon>Halomonas</taxon>
    </lineage>
</organism>
<dbReference type="Gene3D" id="2.10.260.10">
    <property type="match status" value="1"/>
</dbReference>
<dbReference type="InterPro" id="IPR037914">
    <property type="entry name" value="SpoVT-AbrB_sf"/>
</dbReference>
<name>A0A3S0HSY9_9GAMM</name>
<keyword evidence="2" id="KW-1185">Reference proteome</keyword>
<evidence type="ECO:0000313" key="2">
    <source>
        <dbReference type="Proteomes" id="UP000267400"/>
    </source>
</evidence>